<reference evidence="13 14" key="1">
    <citation type="journal article" date="2010" name="PLoS ONE">
        <title>The Waddlia genome: a window into chlamydial biology.</title>
        <authorList>
            <person name="Bertelli C."/>
            <person name="Collyn F."/>
            <person name="Croxatto A."/>
            <person name="Ruckert C."/>
            <person name="Polkinghorne A."/>
            <person name="Kebbi-Beghdadi C."/>
            <person name="Goesmann A."/>
            <person name="Vaughan L."/>
            <person name="Greub G."/>
        </authorList>
    </citation>
    <scope>NUCLEOTIDE SEQUENCE [LARGE SCALE GENOMIC DNA]</scope>
    <source>
        <strain evidence="14">ATCC VR-1470 / WSU 86-1044</strain>
    </source>
</reference>
<keyword evidence="7 12" id="KW-0328">Glycosyltransferase</keyword>
<evidence type="ECO:0000313" key="14">
    <source>
        <dbReference type="Proteomes" id="UP000001505"/>
    </source>
</evidence>
<dbReference type="InterPro" id="IPR003385">
    <property type="entry name" value="Glyco_hydro_77"/>
</dbReference>
<keyword evidence="8 12" id="KW-0808">Transferase</keyword>
<dbReference type="GO" id="GO:0005975">
    <property type="term" value="P:carbohydrate metabolic process"/>
    <property type="evidence" value="ECO:0007669"/>
    <property type="project" value="InterPro"/>
</dbReference>
<comment type="catalytic activity">
    <reaction evidence="1 12">
        <text>Transfers a segment of a (1-&gt;4)-alpha-D-glucan to a new position in an acceptor, which may be glucose or a (1-&gt;4)-alpha-D-glucan.</text>
        <dbReference type="EC" id="2.4.1.25"/>
    </reaction>
</comment>
<evidence type="ECO:0000313" key="13">
    <source>
        <dbReference type="EMBL" id="ADI39287.1"/>
    </source>
</evidence>
<comment type="subcellular location">
    <subcellularLocation>
        <location evidence="2">Cytoplasm</location>
    </subcellularLocation>
</comment>
<gene>
    <name evidence="13" type="primary">malQ</name>
    <name evidence="13" type="ordered locus">wcw_1954</name>
</gene>
<evidence type="ECO:0000256" key="3">
    <source>
        <dbReference type="ARBA" id="ARBA00005684"/>
    </source>
</evidence>
<dbReference type="eggNOG" id="COG1640">
    <property type="taxonomic scope" value="Bacteria"/>
</dbReference>
<organism evidence="13 14">
    <name type="scientific">Waddlia chondrophila (strain ATCC VR-1470 / WSU 86-1044)</name>
    <dbReference type="NCBI Taxonomy" id="716544"/>
    <lineage>
        <taxon>Bacteria</taxon>
        <taxon>Pseudomonadati</taxon>
        <taxon>Chlamydiota</taxon>
        <taxon>Chlamydiia</taxon>
        <taxon>Parachlamydiales</taxon>
        <taxon>Waddliaceae</taxon>
        <taxon>Waddlia</taxon>
    </lineage>
</organism>
<evidence type="ECO:0000256" key="10">
    <source>
        <dbReference type="ARBA" id="ARBA00031423"/>
    </source>
</evidence>
<dbReference type="Proteomes" id="UP000001505">
    <property type="component" value="Chromosome"/>
</dbReference>
<dbReference type="AlphaFoldDB" id="D6YT92"/>
<protein>
    <recommendedName>
        <fullName evidence="5 12">4-alpha-glucanotransferase</fullName>
        <ecNumber evidence="4 12">2.4.1.25</ecNumber>
    </recommendedName>
    <alternativeName>
        <fullName evidence="10 12">Amylomaltase</fullName>
    </alternativeName>
    <alternativeName>
        <fullName evidence="11 12">Disproportionating enzyme</fullName>
    </alternativeName>
</protein>
<dbReference type="Pfam" id="PF02446">
    <property type="entry name" value="Glyco_hydro_77"/>
    <property type="match status" value="1"/>
</dbReference>
<dbReference type="RefSeq" id="WP_013182980.1">
    <property type="nucleotide sequence ID" value="NC_014225.1"/>
</dbReference>
<keyword evidence="6" id="KW-0963">Cytoplasm</keyword>
<dbReference type="EC" id="2.4.1.25" evidence="4 12"/>
<proteinExistence type="inferred from homology"/>
<dbReference type="SUPFAM" id="SSF51445">
    <property type="entry name" value="(Trans)glycosidases"/>
    <property type="match status" value="1"/>
</dbReference>
<name>D6YT92_WADCW</name>
<dbReference type="InterPro" id="IPR017853">
    <property type="entry name" value="GH"/>
</dbReference>
<dbReference type="KEGG" id="wch:wcw_1954"/>
<evidence type="ECO:0000256" key="5">
    <source>
        <dbReference type="ARBA" id="ARBA00020295"/>
    </source>
</evidence>
<evidence type="ECO:0000256" key="8">
    <source>
        <dbReference type="ARBA" id="ARBA00022679"/>
    </source>
</evidence>
<dbReference type="HOGENOM" id="CLU_014132_2_1_0"/>
<dbReference type="STRING" id="716544.wcw_1954"/>
<sequence length="525" mass="60583">MNNLRFFLSSTPAARQWETIGVRHHHGVCVPLFSLRTHKGEGIGGYLDLIPLISWLKEVHFDLLQLLPLYDTHGGASPYAPVSSCALNPIYLNLNDLPNAKRSDKREEVLSRLSELNPLPRVDYALVDQLKTAFLDDYVLNEGEEFFQSRSFEQFVCSQSWLKPYALYKALSSLSGTSDWKKWKQQWRDPSGNWDRLYEDHRQMLDKHCLIQYFCALQMGEVKKFADSEGVLIKGDCPILIGKESADVWADRSLFKVDYRAGAPPDYYNPDGQDWGFPLYRWEAHVAQGFAWWKNRLAALEPFCHLYRLDHVVGFYRIWAKWSEGKSGFIPEDSSVWISDGESRLKILLESSDLLPIGEDLGTVPKEVKKSLKHLGICGTKVLRWETEASGKYIPFEEYEPLSMSTLSTHDSETLASWWKTHREDARNFSLFMGWEDESELTFARHLHVLKACHATPSLFHINLIQEYLSLFDELSHSDPADERINTPGVDSADNWTYRLRPTIEEIRSHQELQKVMQEISSIRS</sequence>
<evidence type="ECO:0000256" key="7">
    <source>
        <dbReference type="ARBA" id="ARBA00022676"/>
    </source>
</evidence>
<evidence type="ECO:0000256" key="2">
    <source>
        <dbReference type="ARBA" id="ARBA00004496"/>
    </source>
</evidence>
<comment type="similarity">
    <text evidence="3 12">Belongs to the disproportionating enzyme family.</text>
</comment>
<evidence type="ECO:0000256" key="1">
    <source>
        <dbReference type="ARBA" id="ARBA00000439"/>
    </source>
</evidence>
<evidence type="ECO:0000256" key="11">
    <source>
        <dbReference type="ARBA" id="ARBA00031501"/>
    </source>
</evidence>
<dbReference type="OrthoDB" id="9811841at2"/>
<dbReference type="NCBIfam" id="NF011081">
    <property type="entry name" value="PRK14508.1-4"/>
    <property type="match status" value="1"/>
</dbReference>
<evidence type="ECO:0000256" key="12">
    <source>
        <dbReference type="RuleBase" id="RU361207"/>
    </source>
</evidence>
<dbReference type="EMBL" id="CP001928">
    <property type="protein sequence ID" value="ADI39287.1"/>
    <property type="molecule type" value="Genomic_DNA"/>
</dbReference>
<evidence type="ECO:0000256" key="6">
    <source>
        <dbReference type="ARBA" id="ARBA00022490"/>
    </source>
</evidence>
<dbReference type="Gene3D" id="3.20.20.80">
    <property type="entry name" value="Glycosidases"/>
    <property type="match status" value="1"/>
</dbReference>
<dbReference type="NCBIfam" id="TIGR00217">
    <property type="entry name" value="malQ"/>
    <property type="match status" value="1"/>
</dbReference>
<dbReference type="PANTHER" id="PTHR32518:SF3">
    <property type="entry name" value="4-ALPHA-GLUCANOTRANSFERASE"/>
    <property type="match status" value="1"/>
</dbReference>
<keyword evidence="14" id="KW-1185">Reference proteome</keyword>
<dbReference type="PANTHER" id="PTHR32518">
    <property type="match status" value="1"/>
</dbReference>
<dbReference type="GO" id="GO:0005737">
    <property type="term" value="C:cytoplasm"/>
    <property type="evidence" value="ECO:0007669"/>
    <property type="project" value="UniProtKB-SubCell"/>
</dbReference>
<evidence type="ECO:0000256" key="9">
    <source>
        <dbReference type="ARBA" id="ARBA00023277"/>
    </source>
</evidence>
<dbReference type="GO" id="GO:0004134">
    <property type="term" value="F:4-alpha-glucanotransferase activity"/>
    <property type="evidence" value="ECO:0007669"/>
    <property type="project" value="UniProtKB-EC"/>
</dbReference>
<accession>D6YT92</accession>
<keyword evidence="9 12" id="KW-0119">Carbohydrate metabolism</keyword>
<evidence type="ECO:0000256" key="4">
    <source>
        <dbReference type="ARBA" id="ARBA00012560"/>
    </source>
</evidence>
<dbReference type="CAZy" id="GH77">
    <property type="family name" value="Glycoside Hydrolase Family 77"/>
</dbReference>